<dbReference type="InterPro" id="IPR027417">
    <property type="entry name" value="P-loop_NTPase"/>
</dbReference>
<dbReference type="GO" id="GO:0005525">
    <property type="term" value="F:GTP binding"/>
    <property type="evidence" value="ECO:0007669"/>
    <property type="project" value="InterPro"/>
</dbReference>
<dbReference type="EMBL" id="BAABME010003087">
    <property type="protein sequence ID" value="GAA0157359.1"/>
    <property type="molecule type" value="Genomic_DNA"/>
</dbReference>
<dbReference type="Proteomes" id="UP001454036">
    <property type="component" value="Unassembled WGS sequence"/>
</dbReference>
<dbReference type="AlphaFoldDB" id="A0AAV3Q0W2"/>
<dbReference type="SUPFAM" id="SSF52540">
    <property type="entry name" value="P-loop containing nucleoside triphosphate hydrolases"/>
    <property type="match status" value="1"/>
</dbReference>
<name>A0AAV3Q0W2_LITER</name>
<accession>A0AAV3Q0W2</accession>
<evidence type="ECO:0000313" key="1">
    <source>
        <dbReference type="EMBL" id="GAA0157359.1"/>
    </source>
</evidence>
<dbReference type="InterPro" id="IPR001806">
    <property type="entry name" value="Small_GTPase"/>
</dbReference>
<reference evidence="1 2" key="1">
    <citation type="submission" date="2024-01" db="EMBL/GenBank/DDBJ databases">
        <title>The complete chloroplast genome sequence of Lithospermum erythrorhizon: insights into the phylogenetic relationship among Boraginaceae species and the maternal lineages of purple gromwells.</title>
        <authorList>
            <person name="Okada T."/>
            <person name="Watanabe K."/>
        </authorList>
    </citation>
    <scope>NUCLEOTIDE SEQUENCE [LARGE SCALE GENOMIC DNA]</scope>
</reference>
<dbReference type="Pfam" id="PF00071">
    <property type="entry name" value="Ras"/>
    <property type="match status" value="1"/>
</dbReference>
<sequence>MVLIRDGERLPIRVGEGGWRIWGVTKCDLASLRAVPTEDAQEFAERENLCFMETSSLKEIYMIISKKTLKGHHRLLRGSRLLFLEIRVEKKRVDAASDGA</sequence>
<organism evidence="1 2">
    <name type="scientific">Lithospermum erythrorhizon</name>
    <name type="common">Purple gromwell</name>
    <name type="synonym">Lithospermum officinale var. erythrorhizon</name>
    <dbReference type="NCBI Taxonomy" id="34254"/>
    <lineage>
        <taxon>Eukaryota</taxon>
        <taxon>Viridiplantae</taxon>
        <taxon>Streptophyta</taxon>
        <taxon>Embryophyta</taxon>
        <taxon>Tracheophyta</taxon>
        <taxon>Spermatophyta</taxon>
        <taxon>Magnoliopsida</taxon>
        <taxon>eudicotyledons</taxon>
        <taxon>Gunneridae</taxon>
        <taxon>Pentapetalae</taxon>
        <taxon>asterids</taxon>
        <taxon>lamiids</taxon>
        <taxon>Boraginales</taxon>
        <taxon>Boraginaceae</taxon>
        <taxon>Boraginoideae</taxon>
        <taxon>Lithospermeae</taxon>
        <taxon>Lithospermum</taxon>
    </lineage>
</organism>
<gene>
    <name evidence="1" type="ORF">LIER_14644</name>
</gene>
<comment type="caution">
    <text evidence="1">The sequence shown here is derived from an EMBL/GenBank/DDBJ whole genome shotgun (WGS) entry which is preliminary data.</text>
</comment>
<keyword evidence="2" id="KW-1185">Reference proteome</keyword>
<dbReference type="Gene3D" id="3.40.50.300">
    <property type="entry name" value="P-loop containing nucleotide triphosphate hydrolases"/>
    <property type="match status" value="1"/>
</dbReference>
<proteinExistence type="predicted"/>
<protein>
    <submittedName>
        <fullName evidence="1">Uncharacterized protein</fullName>
    </submittedName>
</protein>
<dbReference type="GO" id="GO:0003924">
    <property type="term" value="F:GTPase activity"/>
    <property type="evidence" value="ECO:0007669"/>
    <property type="project" value="InterPro"/>
</dbReference>
<evidence type="ECO:0000313" key="2">
    <source>
        <dbReference type="Proteomes" id="UP001454036"/>
    </source>
</evidence>